<dbReference type="Pfam" id="PF13669">
    <property type="entry name" value="Glyoxalase_4"/>
    <property type="match status" value="1"/>
</dbReference>
<protein>
    <submittedName>
        <fullName evidence="4">Methylmalonyl-CoA epimerase</fullName>
        <ecNumber evidence="4">5.1.99.1</ecNumber>
    </submittedName>
</protein>
<comment type="caution">
    <text evidence="4">The sequence shown here is derived from an EMBL/GenBank/DDBJ whole genome shotgun (WGS) entry which is preliminary data.</text>
</comment>
<keyword evidence="4" id="KW-0413">Isomerase</keyword>
<keyword evidence="2" id="KW-0479">Metal-binding</keyword>
<evidence type="ECO:0000259" key="3">
    <source>
        <dbReference type="PROSITE" id="PS51819"/>
    </source>
</evidence>
<dbReference type="GO" id="GO:0046491">
    <property type="term" value="P:L-methylmalonyl-CoA metabolic process"/>
    <property type="evidence" value="ECO:0007669"/>
    <property type="project" value="TreeGrafter"/>
</dbReference>
<name>A0A6L6UE81_9FLAO</name>
<comment type="similarity">
    <text evidence="1">Belongs to the methylmalonyl-CoA epimerase family.</text>
</comment>
<dbReference type="InterPro" id="IPR029068">
    <property type="entry name" value="Glyas_Bleomycin-R_OHBP_Dase"/>
</dbReference>
<organism evidence="4 5">
    <name type="scientific">Winogradskyella endarachnes</name>
    <dbReference type="NCBI Taxonomy" id="2681965"/>
    <lineage>
        <taxon>Bacteria</taxon>
        <taxon>Pseudomonadati</taxon>
        <taxon>Bacteroidota</taxon>
        <taxon>Flavobacteriia</taxon>
        <taxon>Flavobacteriales</taxon>
        <taxon>Flavobacteriaceae</taxon>
        <taxon>Winogradskyella</taxon>
    </lineage>
</organism>
<reference evidence="4 5" key="1">
    <citation type="submission" date="2019-12" db="EMBL/GenBank/DDBJ databases">
        <authorList>
            <person name="Li J."/>
        </authorList>
    </citation>
    <scope>NUCLEOTIDE SEQUENCE [LARGE SCALE GENOMIC DNA]</scope>
    <source>
        <strain evidence="4 5">HL2-2</strain>
    </source>
</reference>
<dbReference type="PANTHER" id="PTHR43048:SF3">
    <property type="entry name" value="METHYLMALONYL-COA EPIMERASE, MITOCHONDRIAL"/>
    <property type="match status" value="1"/>
</dbReference>
<dbReference type="PROSITE" id="PS51819">
    <property type="entry name" value="VOC"/>
    <property type="match status" value="1"/>
</dbReference>
<feature type="domain" description="VOC" evidence="3">
    <location>
        <begin position="3"/>
        <end position="131"/>
    </location>
</feature>
<dbReference type="Proteomes" id="UP000478208">
    <property type="component" value="Unassembled WGS sequence"/>
</dbReference>
<dbReference type="InterPro" id="IPR051785">
    <property type="entry name" value="MMCE/EMCE_epimerase"/>
</dbReference>
<dbReference type="GO" id="GO:0046872">
    <property type="term" value="F:metal ion binding"/>
    <property type="evidence" value="ECO:0007669"/>
    <property type="project" value="UniProtKB-KW"/>
</dbReference>
<proteinExistence type="inferred from homology"/>
<evidence type="ECO:0000256" key="1">
    <source>
        <dbReference type="ARBA" id="ARBA00009308"/>
    </source>
</evidence>
<dbReference type="InterPro" id="IPR017515">
    <property type="entry name" value="MeMalonyl-CoA_epimerase"/>
</dbReference>
<dbReference type="NCBIfam" id="TIGR03081">
    <property type="entry name" value="metmalonyl_epim"/>
    <property type="match status" value="1"/>
</dbReference>
<accession>A0A6L6UE81</accession>
<dbReference type="EC" id="5.1.99.1" evidence="4"/>
<evidence type="ECO:0000313" key="5">
    <source>
        <dbReference type="Proteomes" id="UP000478208"/>
    </source>
</evidence>
<dbReference type="AlphaFoldDB" id="A0A6L6UE81"/>
<dbReference type="EMBL" id="WOWS01000004">
    <property type="protein sequence ID" value="MUU79127.1"/>
    <property type="molecule type" value="Genomic_DNA"/>
</dbReference>
<dbReference type="Gene3D" id="3.10.180.10">
    <property type="entry name" value="2,3-Dihydroxybiphenyl 1,2-Dioxygenase, domain 1"/>
    <property type="match status" value="1"/>
</dbReference>
<dbReference type="CDD" id="cd07249">
    <property type="entry name" value="MMCE"/>
    <property type="match status" value="1"/>
</dbReference>
<dbReference type="SUPFAM" id="SSF54593">
    <property type="entry name" value="Glyoxalase/Bleomycin resistance protein/Dihydroxybiphenyl dioxygenase"/>
    <property type="match status" value="1"/>
</dbReference>
<dbReference type="RefSeq" id="WP_157364198.1">
    <property type="nucleotide sequence ID" value="NZ_WOWS01000004.1"/>
</dbReference>
<keyword evidence="5" id="KW-1185">Reference proteome</keyword>
<dbReference type="GO" id="GO:0004493">
    <property type="term" value="F:methylmalonyl-CoA epimerase activity"/>
    <property type="evidence" value="ECO:0007669"/>
    <property type="project" value="UniProtKB-EC"/>
</dbReference>
<dbReference type="InterPro" id="IPR037523">
    <property type="entry name" value="VOC_core"/>
</dbReference>
<dbReference type="PANTHER" id="PTHR43048">
    <property type="entry name" value="METHYLMALONYL-COA EPIMERASE"/>
    <property type="match status" value="1"/>
</dbReference>
<sequence length="134" mass="15105">MKKIEHIGIAVKDLEHSNQLFKSLFGEKYYKIEDVESEGVKTSFFKCGPNKIELLQATTEDSPIAKFVEKKGEGIHHIAFAVDDIEAEIKRLTNEGFTMIHKAPKKGADHKLIAFLHPKSTNGVLIELCQEINK</sequence>
<evidence type="ECO:0000256" key="2">
    <source>
        <dbReference type="ARBA" id="ARBA00022723"/>
    </source>
</evidence>
<evidence type="ECO:0000313" key="4">
    <source>
        <dbReference type="EMBL" id="MUU79127.1"/>
    </source>
</evidence>
<gene>
    <name evidence="4" type="primary">mce</name>
    <name evidence="4" type="ORF">GN138_11775</name>
</gene>